<organism evidence="1 2">
    <name type="scientific">Actinoplanes aureus</name>
    <dbReference type="NCBI Taxonomy" id="2792083"/>
    <lineage>
        <taxon>Bacteria</taxon>
        <taxon>Bacillati</taxon>
        <taxon>Actinomycetota</taxon>
        <taxon>Actinomycetes</taxon>
        <taxon>Micromonosporales</taxon>
        <taxon>Micromonosporaceae</taxon>
        <taxon>Actinoplanes</taxon>
    </lineage>
</organism>
<evidence type="ECO:0008006" key="3">
    <source>
        <dbReference type="Google" id="ProtNLM"/>
    </source>
</evidence>
<dbReference type="AlphaFoldDB" id="A0A931G7P9"/>
<name>A0A931G7P9_9ACTN</name>
<protein>
    <recommendedName>
        <fullName evidence="3">HEXXH motif domain-containing protein</fullName>
    </recommendedName>
</protein>
<evidence type="ECO:0000313" key="2">
    <source>
        <dbReference type="Proteomes" id="UP000598146"/>
    </source>
</evidence>
<sequence>MVPTDDDLVNRPRHITLPDSAFAELASGGGSAEVVRSLWASEHSRRLVMLRAFLDAVDEDPRTTTGPLTPIGEAWQALERAEQRDPDAVAAVLRHPQVGSWLAYTLRRHRGGAPGSAPAYQDFGQLHALALAASAATRQPYTTTVPLRSGRVMVPLFGMARFDDCDEWATAEAGTEDGRIWLRRDGRTISVPAPGVDGEGWWALRQLTVGDDVRLTVWLDDLDPMRDLADPVPPARLGPVAFQRWADLLRDAWAVLVEHHRPLAEALAAGVTSLVPLPVGDGWDTRSASTGDAFGAIMCSPPPDPVTLAVSLAHEFMHIKLGGLMHLFTMTHGSGQPRLYAPWRDDPRPAGGLLQGIYAFFGIAEFWRAQRSVTGGPLSDFEYAYAAGQTAEGLRTALDAGDLTEHGRRVAETLAGRLRDWSGDELDEDARRIARLVADGHRAGWRIRHCHPRPADVEALVTAWETGSGEQLDLGPSDVQPDPEMRHWSAARLGLGRRRLIAPDCYAQAREEDWGAALTDADLALFAGDPAKAATGFAEEIDRDPESTDAWTGLGLALQADAMAPARAATALLERPEVVLAVYRNVRSDRSPTEVASWVGMHLSQDR</sequence>
<comment type="caution">
    <text evidence="1">The sequence shown here is derived from an EMBL/GenBank/DDBJ whole genome shotgun (WGS) entry which is preliminary data.</text>
</comment>
<dbReference type="Proteomes" id="UP000598146">
    <property type="component" value="Unassembled WGS sequence"/>
</dbReference>
<keyword evidence="2" id="KW-1185">Reference proteome</keyword>
<proteinExistence type="predicted"/>
<dbReference type="InterPro" id="IPR026337">
    <property type="entry name" value="AKG_HExxH"/>
</dbReference>
<dbReference type="RefSeq" id="WP_196420256.1">
    <property type="nucleotide sequence ID" value="NZ_JADQTO010000039.1"/>
</dbReference>
<dbReference type="NCBIfam" id="TIGR04267">
    <property type="entry name" value="mod_HExxH"/>
    <property type="match status" value="1"/>
</dbReference>
<dbReference type="EMBL" id="JADQTO010000039">
    <property type="protein sequence ID" value="MBG0568484.1"/>
    <property type="molecule type" value="Genomic_DNA"/>
</dbReference>
<reference evidence="1" key="1">
    <citation type="submission" date="2020-11" db="EMBL/GenBank/DDBJ databases">
        <title>Isolation and identification of active actinomycetes.</title>
        <authorList>
            <person name="Sun X."/>
        </authorList>
    </citation>
    <scope>NUCLEOTIDE SEQUENCE</scope>
    <source>
        <strain evidence="1">NEAU-A11</strain>
    </source>
</reference>
<evidence type="ECO:0000313" key="1">
    <source>
        <dbReference type="EMBL" id="MBG0568484.1"/>
    </source>
</evidence>
<gene>
    <name evidence="1" type="ORF">I4J89_44390</name>
</gene>
<accession>A0A931G7P9</accession>